<dbReference type="InterPro" id="IPR052920">
    <property type="entry name" value="DNA-binding_regulatory"/>
</dbReference>
<keyword evidence="1" id="KW-0812">Transmembrane</keyword>
<reference evidence="4" key="1">
    <citation type="journal article" date="2019" name="Int. J. Syst. Evol. Microbiol.">
        <title>The Global Catalogue of Microorganisms (GCM) 10K type strain sequencing project: providing services to taxonomists for standard genome sequencing and annotation.</title>
        <authorList>
            <consortium name="The Broad Institute Genomics Platform"/>
            <consortium name="The Broad Institute Genome Sequencing Center for Infectious Disease"/>
            <person name="Wu L."/>
            <person name="Ma J."/>
        </authorList>
    </citation>
    <scope>NUCLEOTIDE SEQUENCE [LARGE SCALE GENOMIC DNA]</scope>
    <source>
        <strain evidence="4">JCM 17808</strain>
    </source>
</reference>
<evidence type="ECO:0000313" key="3">
    <source>
        <dbReference type="EMBL" id="GAA4393955.1"/>
    </source>
</evidence>
<organism evidence="3 4">
    <name type="scientific">Brevibacterium pityocampae</name>
    <dbReference type="NCBI Taxonomy" id="506594"/>
    <lineage>
        <taxon>Bacteria</taxon>
        <taxon>Bacillati</taxon>
        <taxon>Actinomycetota</taxon>
        <taxon>Actinomycetes</taxon>
        <taxon>Micrococcales</taxon>
        <taxon>Brevibacteriaceae</taxon>
        <taxon>Brevibacterium</taxon>
    </lineage>
</organism>
<gene>
    <name evidence="3" type="ORF">GCM10023167_23530</name>
</gene>
<dbReference type="Proteomes" id="UP001500642">
    <property type="component" value="Unassembled WGS sequence"/>
</dbReference>
<name>A0ABP8JP35_9MICO</name>
<feature type="transmembrane region" description="Helical" evidence="1">
    <location>
        <begin position="21"/>
        <end position="45"/>
    </location>
</feature>
<comment type="caution">
    <text evidence="3">The sequence shown here is derived from an EMBL/GenBank/DDBJ whole genome shotgun (WGS) entry which is preliminary data.</text>
</comment>
<dbReference type="Pfam" id="PF00561">
    <property type="entry name" value="Abhydrolase_1"/>
    <property type="match status" value="1"/>
</dbReference>
<keyword evidence="3" id="KW-0378">Hydrolase</keyword>
<dbReference type="RefSeq" id="WP_345032319.1">
    <property type="nucleotide sequence ID" value="NZ_BAABGL010000018.1"/>
</dbReference>
<dbReference type="PANTHER" id="PTHR43358:SF4">
    <property type="entry name" value="ALPHA_BETA HYDROLASE FOLD-1 DOMAIN-CONTAINING PROTEIN"/>
    <property type="match status" value="1"/>
</dbReference>
<feature type="domain" description="AB hydrolase-1" evidence="2">
    <location>
        <begin position="177"/>
        <end position="346"/>
    </location>
</feature>
<evidence type="ECO:0000259" key="2">
    <source>
        <dbReference type="Pfam" id="PF00561"/>
    </source>
</evidence>
<evidence type="ECO:0000313" key="4">
    <source>
        <dbReference type="Proteomes" id="UP001500642"/>
    </source>
</evidence>
<dbReference type="SUPFAM" id="SSF53474">
    <property type="entry name" value="alpha/beta-Hydrolases"/>
    <property type="match status" value="1"/>
</dbReference>
<proteinExistence type="predicted"/>
<dbReference type="EMBL" id="BAABGL010000018">
    <property type="protein sequence ID" value="GAA4393955.1"/>
    <property type="molecule type" value="Genomic_DNA"/>
</dbReference>
<sequence length="410" mass="44913">MTSSPDPVAHPKRRAVRIAAAGLGVGAGIGLLASVATSGLAAYFARRVVIPEQAPEELEILHVDGFDDDMHVHLAADDETLVNGRYGLHFDSGAGHAQIGDIVEYDPVSRTVSREVLAVTAGDLRTARRGRWTGVFYPHPDATGLPYEDVTLESDVGDLPAWFFPTTADTPLDTWAILVHGRGGSRAEGLKAAPVLNDLRIPALAISYRNDPEVPVGSTARYGLGDTEWIDVDVAIDHALAQGAKKVVVFGWSMGAAIAFQAASRGRNREHIAALVLDGPVVDWYDVLDHQARINFLPTPVARLALDMLTRPWARRITGLETPLDLNRMDWVRRAAELDTRVLLIHSDDDDFVPSGPSHALASVRRDLVTMPHYEKARHTKEWNVDPDRWNDDVANFIETHVLDLAEITR</sequence>
<keyword evidence="4" id="KW-1185">Reference proteome</keyword>
<dbReference type="InterPro" id="IPR000073">
    <property type="entry name" value="AB_hydrolase_1"/>
</dbReference>
<dbReference type="PANTHER" id="PTHR43358">
    <property type="entry name" value="ALPHA/BETA-HYDROLASE"/>
    <property type="match status" value="1"/>
</dbReference>
<dbReference type="GO" id="GO:0016787">
    <property type="term" value="F:hydrolase activity"/>
    <property type="evidence" value="ECO:0007669"/>
    <property type="project" value="UniProtKB-KW"/>
</dbReference>
<evidence type="ECO:0000256" key="1">
    <source>
        <dbReference type="SAM" id="Phobius"/>
    </source>
</evidence>
<accession>A0ABP8JP35</accession>
<protein>
    <submittedName>
        <fullName evidence="3">Alpha/beta fold hydrolase</fullName>
    </submittedName>
</protein>
<dbReference type="Gene3D" id="3.40.50.1820">
    <property type="entry name" value="alpha/beta hydrolase"/>
    <property type="match status" value="1"/>
</dbReference>
<keyword evidence="1" id="KW-0472">Membrane</keyword>
<keyword evidence="1" id="KW-1133">Transmembrane helix</keyword>
<dbReference type="InterPro" id="IPR029058">
    <property type="entry name" value="AB_hydrolase_fold"/>
</dbReference>